<dbReference type="PANTHER" id="PTHR22899">
    <property type="entry name" value="CYCLIN-RELATED F-BOX FAMILY"/>
    <property type="match status" value="1"/>
</dbReference>
<evidence type="ECO:0000313" key="2">
    <source>
        <dbReference type="EMBL" id="EGT41236.1"/>
    </source>
</evidence>
<accession>G0NZJ1</accession>
<protein>
    <recommendedName>
        <fullName evidence="1">Sdz-33 F-box domain-containing protein</fullName>
    </recommendedName>
</protein>
<dbReference type="InterPro" id="IPR012885">
    <property type="entry name" value="F-box_Sdz-33"/>
</dbReference>
<sequence length="328" mass="38462">MAGVNSKFSLFALPSNAHKNVLRTMLSQDLIKYSLCSKCNKDRVQTLGMRLFKLQSEIYFHIKLELFFTAENKFSVYFFPFNDINSDFVCITSLDTENARDIELGNYQMSVREWIEHFMDIFSYPKFDDIAFQDNFIDIEILADAFKNFKCDDLIYEPPDMGYFSRLIQKVFPQLEYYQIMTLDNTHFESKHKVLMQNANTVYVSSDQLHTIGLNELLVLNIKHFHQLDSTLSNKELNRILKMWVAGFYPRFVALNLNFKRKIDKDEILEKLSFRIMGPNERRQFAFPKEPPIQIANDILIKRKDGTEAALLIHSQGTFSILALLVFM</sequence>
<dbReference type="HOGENOM" id="CLU_028840_1_3_1"/>
<proteinExistence type="predicted"/>
<organism evidence="3">
    <name type="scientific">Caenorhabditis brenneri</name>
    <name type="common">Nematode worm</name>
    <dbReference type="NCBI Taxonomy" id="135651"/>
    <lineage>
        <taxon>Eukaryota</taxon>
        <taxon>Metazoa</taxon>
        <taxon>Ecdysozoa</taxon>
        <taxon>Nematoda</taxon>
        <taxon>Chromadorea</taxon>
        <taxon>Rhabditida</taxon>
        <taxon>Rhabditina</taxon>
        <taxon>Rhabditomorpha</taxon>
        <taxon>Rhabditoidea</taxon>
        <taxon>Rhabditidae</taxon>
        <taxon>Peloderinae</taxon>
        <taxon>Caenorhabditis</taxon>
    </lineage>
</organism>
<evidence type="ECO:0000259" key="1">
    <source>
        <dbReference type="Pfam" id="PF07735"/>
    </source>
</evidence>
<dbReference type="AlphaFoldDB" id="G0NZJ1"/>
<dbReference type="InParanoid" id="G0NZJ1"/>
<gene>
    <name evidence="2" type="ORF">CAEBREN_13004</name>
</gene>
<dbReference type="Proteomes" id="UP000008068">
    <property type="component" value="Unassembled WGS sequence"/>
</dbReference>
<dbReference type="EMBL" id="GL379990">
    <property type="protein sequence ID" value="EGT41236.1"/>
    <property type="molecule type" value="Genomic_DNA"/>
</dbReference>
<evidence type="ECO:0000313" key="3">
    <source>
        <dbReference type="Proteomes" id="UP000008068"/>
    </source>
</evidence>
<keyword evidence="3" id="KW-1185">Reference proteome</keyword>
<feature type="domain" description="Sdz-33 F-box" evidence="1">
    <location>
        <begin position="192"/>
        <end position="252"/>
    </location>
</feature>
<dbReference type="Pfam" id="PF07735">
    <property type="entry name" value="FBA_2"/>
    <property type="match status" value="1"/>
</dbReference>
<name>G0NZJ1_CAEBE</name>
<reference evidence="3" key="1">
    <citation type="submission" date="2011-07" db="EMBL/GenBank/DDBJ databases">
        <authorList>
            <consortium name="Caenorhabditis brenneri Sequencing and Analysis Consortium"/>
            <person name="Wilson R.K."/>
        </authorList>
    </citation>
    <scope>NUCLEOTIDE SEQUENCE [LARGE SCALE GENOMIC DNA]</scope>
    <source>
        <strain evidence="3">PB2801</strain>
    </source>
</reference>
<dbReference type="PANTHER" id="PTHR22899:SF0">
    <property type="entry name" value="F-BOX ASSOCIATED DOMAIN-CONTAINING PROTEIN-RELATED"/>
    <property type="match status" value="1"/>
</dbReference>
<dbReference type="InterPro" id="IPR053222">
    <property type="entry name" value="Zygotic_Embryogenesis-Asso"/>
</dbReference>